<evidence type="ECO:0000313" key="4">
    <source>
        <dbReference type="Proteomes" id="UP000175971"/>
    </source>
</evidence>
<gene>
    <name evidence="3" type="ORF">AN221_04990</name>
</gene>
<reference evidence="3 4" key="1">
    <citation type="journal article" date="2016" name="Front. Microbiol.">
        <title>Comparative Genomics Analysis of Streptomyces Species Reveals Their Adaptation to the Marine Environment and Their Diversity at the Genomic Level.</title>
        <authorList>
            <person name="Tian X."/>
            <person name="Zhang Z."/>
            <person name="Yang T."/>
            <person name="Chen M."/>
            <person name="Li J."/>
            <person name="Chen F."/>
            <person name="Yang J."/>
            <person name="Li W."/>
            <person name="Zhang B."/>
            <person name="Zhang Z."/>
            <person name="Wu J."/>
            <person name="Zhang C."/>
            <person name="Long L."/>
            <person name="Xiao J."/>
        </authorList>
    </citation>
    <scope>NUCLEOTIDE SEQUENCE [LARGE SCALE GENOMIC DNA]</scope>
    <source>
        <strain evidence="3 4">SCSIO M10372</strain>
    </source>
</reference>
<dbReference type="PROSITE" id="PS50943">
    <property type="entry name" value="HTH_CROC1"/>
    <property type="match status" value="1"/>
</dbReference>
<protein>
    <submittedName>
        <fullName evidence="3">XRE family transcriptional regulator</fullName>
    </submittedName>
</protein>
<dbReference type="Proteomes" id="UP000175971">
    <property type="component" value="Unassembled WGS sequence"/>
</dbReference>
<sequence>MVRTPLTPEERLRGERLGRLLREARGERSMVAVAASAGISAETLRKIETGRAPTPAFFTVAALAGALGLSLDELLGRCGPEGATASGPARSAGSVGSARSAGPVEPAVVPLIA</sequence>
<name>A0A1E7LZR0_9ACTN</name>
<dbReference type="OrthoDB" id="5196639at2"/>
<evidence type="ECO:0000259" key="2">
    <source>
        <dbReference type="PROSITE" id="PS50943"/>
    </source>
</evidence>
<dbReference type="AlphaFoldDB" id="A0A1E7LZR0"/>
<evidence type="ECO:0000256" key="1">
    <source>
        <dbReference type="SAM" id="MobiDB-lite"/>
    </source>
</evidence>
<dbReference type="EMBL" id="LJGZ01000007">
    <property type="protein sequence ID" value="OEV21740.1"/>
    <property type="molecule type" value="Genomic_DNA"/>
</dbReference>
<dbReference type="InterPro" id="IPR001387">
    <property type="entry name" value="Cro/C1-type_HTH"/>
</dbReference>
<dbReference type="SMART" id="SM00530">
    <property type="entry name" value="HTH_XRE"/>
    <property type="match status" value="1"/>
</dbReference>
<feature type="domain" description="HTH cro/C1-type" evidence="2">
    <location>
        <begin position="21"/>
        <end position="74"/>
    </location>
</feature>
<comment type="caution">
    <text evidence="3">The sequence shown here is derived from an EMBL/GenBank/DDBJ whole genome shotgun (WGS) entry which is preliminary data.</text>
</comment>
<proteinExistence type="predicted"/>
<dbReference type="PATRIC" id="fig|518642.7.peg.2548"/>
<dbReference type="CDD" id="cd00093">
    <property type="entry name" value="HTH_XRE"/>
    <property type="match status" value="1"/>
</dbReference>
<dbReference type="Gene3D" id="1.10.260.40">
    <property type="entry name" value="lambda repressor-like DNA-binding domains"/>
    <property type="match status" value="1"/>
</dbReference>
<accession>A0A1E7LZR0</accession>
<organism evidence="3 4">
    <name type="scientific">Streptomyces nanshensis</name>
    <dbReference type="NCBI Taxonomy" id="518642"/>
    <lineage>
        <taxon>Bacteria</taxon>
        <taxon>Bacillati</taxon>
        <taxon>Actinomycetota</taxon>
        <taxon>Actinomycetes</taxon>
        <taxon>Kitasatosporales</taxon>
        <taxon>Streptomycetaceae</taxon>
        <taxon>Streptomyces</taxon>
    </lineage>
</organism>
<evidence type="ECO:0000313" key="3">
    <source>
        <dbReference type="EMBL" id="OEV21740.1"/>
    </source>
</evidence>
<feature type="compositionally biased region" description="Low complexity" evidence="1">
    <location>
        <begin position="85"/>
        <end position="104"/>
    </location>
</feature>
<dbReference type="Pfam" id="PF13560">
    <property type="entry name" value="HTH_31"/>
    <property type="match status" value="1"/>
</dbReference>
<keyword evidence="4" id="KW-1185">Reference proteome</keyword>
<feature type="region of interest" description="Disordered" evidence="1">
    <location>
        <begin position="78"/>
        <end position="113"/>
    </location>
</feature>
<dbReference type="RefSeq" id="WP_070199989.1">
    <property type="nucleotide sequence ID" value="NZ_LJGZ01000007.1"/>
</dbReference>
<dbReference type="GO" id="GO:0003677">
    <property type="term" value="F:DNA binding"/>
    <property type="evidence" value="ECO:0007669"/>
    <property type="project" value="InterPro"/>
</dbReference>
<dbReference type="InterPro" id="IPR010982">
    <property type="entry name" value="Lambda_DNA-bd_dom_sf"/>
</dbReference>
<dbReference type="SUPFAM" id="SSF47413">
    <property type="entry name" value="lambda repressor-like DNA-binding domains"/>
    <property type="match status" value="1"/>
</dbReference>